<dbReference type="PANTHER" id="PTHR12360:SF12">
    <property type="entry name" value="TRANSCRIPTIONAL REPRESSOR NF-X1"/>
    <property type="match status" value="1"/>
</dbReference>
<feature type="domain" description="RING-type" evidence="13">
    <location>
        <begin position="143"/>
        <end position="190"/>
    </location>
</feature>
<evidence type="ECO:0000256" key="7">
    <source>
        <dbReference type="ARBA" id="ARBA00023015"/>
    </source>
</evidence>
<dbReference type="CDD" id="cd02325">
    <property type="entry name" value="R3H"/>
    <property type="match status" value="1"/>
</dbReference>
<accession>A0A0L0DB85</accession>
<evidence type="ECO:0000259" key="13">
    <source>
        <dbReference type="PROSITE" id="PS50089"/>
    </source>
</evidence>
<dbReference type="InterPro" id="IPR000967">
    <property type="entry name" value="Znf_NFX1"/>
</dbReference>
<evidence type="ECO:0000259" key="12">
    <source>
        <dbReference type="PROSITE" id="PS50016"/>
    </source>
</evidence>
<feature type="region of interest" description="Disordered" evidence="11">
    <location>
        <begin position="679"/>
        <end position="700"/>
    </location>
</feature>
<dbReference type="GO" id="GO:0008270">
    <property type="term" value="F:zinc ion binding"/>
    <property type="evidence" value="ECO:0007669"/>
    <property type="project" value="UniProtKB-KW"/>
</dbReference>
<keyword evidence="9" id="KW-0539">Nucleus</keyword>
<organism evidence="15 16">
    <name type="scientific">Thecamonas trahens ATCC 50062</name>
    <dbReference type="NCBI Taxonomy" id="461836"/>
    <lineage>
        <taxon>Eukaryota</taxon>
        <taxon>Apusozoa</taxon>
        <taxon>Apusomonadida</taxon>
        <taxon>Apusomonadidae</taxon>
        <taxon>Thecamonas</taxon>
    </lineage>
</organism>
<evidence type="ECO:0000256" key="1">
    <source>
        <dbReference type="ARBA" id="ARBA00004123"/>
    </source>
</evidence>
<reference evidence="15 16" key="1">
    <citation type="submission" date="2010-05" db="EMBL/GenBank/DDBJ databases">
        <title>The Genome Sequence of Thecamonas trahens ATCC 50062.</title>
        <authorList>
            <consortium name="The Broad Institute Genome Sequencing Platform"/>
            <person name="Russ C."/>
            <person name="Cuomo C."/>
            <person name="Shea T."/>
            <person name="Young S.K."/>
            <person name="Zeng Q."/>
            <person name="Koehrsen M."/>
            <person name="Haas B."/>
            <person name="Borodovsky M."/>
            <person name="Guigo R."/>
            <person name="Alvarado L."/>
            <person name="Berlin A."/>
            <person name="Bochicchio J."/>
            <person name="Borenstein D."/>
            <person name="Chapman S."/>
            <person name="Chen Z."/>
            <person name="Freedman E."/>
            <person name="Gellesch M."/>
            <person name="Goldberg J."/>
            <person name="Griggs A."/>
            <person name="Gujja S."/>
            <person name="Heilman E."/>
            <person name="Heiman D."/>
            <person name="Hepburn T."/>
            <person name="Howarth C."/>
            <person name="Jen D."/>
            <person name="Larson L."/>
            <person name="Mehta T."/>
            <person name="Park D."/>
            <person name="Pearson M."/>
            <person name="Roberts A."/>
            <person name="Saif S."/>
            <person name="Shenoy N."/>
            <person name="Sisk P."/>
            <person name="Stolte C."/>
            <person name="Sykes S."/>
            <person name="Thomson T."/>
            <person name="Walk T."/>
            <person name="White J."/>
            <person name="Yandava C."/>
            <person name="Burger G."/>
            <person name="Gray M.W."/>
            <person name="Holland P.W.H."/>
            <person name="King N."/>
            <person name="Lang F.B.F."/>
            <person name="Roger A.J."/>
            <person name="Ruiz-Trillo I."/>
            <person name="Lander E."/>
            <person name="Nusbaum C."/>
        </authorList>
    </citation>
    <scope>NUCLEOTIDE SEQUENCE [LARGE SCALE GENOMIC DNA]</scope>
    <source>
        <strain evidence="15 16">ATCC 50062</strain>
    </source>
</reference>
<keyword evidence="4" id="KW-0677">Repeat</keyword>
<dbReference type="GO" id="GO:0005634">
    <property type="term" value="C:nucleus"/>
    <property type="evidence" value="ECO:0007669"/>
    <property type="project" value="UniProtKB-SubCell"/>
</dbReference>
<dbReference type="InterPro" id="IPR011011">
    <property type="entry name" value="Znf_FYVE_PHD"/>
</dbReference>
<dbReference type="InterPro" id="IPR019787">
    <property type="entry name" value="Znf_PHD-finger"/>
</dbReference>
<dbReference type="eggNOG" id="KOG1952">
    <property type="taxonomic scope" value="Eukaryota"/>
</dbReference>
<dbReference type="SUPFAM" id="SSF82708">
    <property type="entry name" value="R3H domain"/>
    <property type="match status" value="1"/>
</dbReference>
<dbReference type="SUPFAM" id="SSF57903">
    <property type="entry name" value="FYVE/PHD zinc finger"/>
    <property type="match status" value="1"/>
</dbReference>
<evidence type="ECO:0000256" key="9">
    <source>
        <dbReference type="ARBA" id="ARBA00023242"/>
    </source>
</evidence>
<evidence type="ECO:0000256" key="6">
    <source>
        <dbReference type="ARBA" id="ARBA00022833"/>
    </source>
</evidence>
<evidence type="ECO:0000256" key="10">
    <source>
        <dbReference type="PROSITE-ProRule" id="PRU00175"/>
    </source>
</evidence>
<keyword evidence="5 10" id="KW-0863">Zinc-finger</keyword>
<dbReference type="CDD" id="cd06008">
    <property type="entry name" value="NF-X1-zinc-finger"/>
    <property type="match status" value="5"/>
</dbReference>
<feature type="compositionally biased region" description="Low complexity" evidence="11">
    <location>
        <begin position="679"/>
        <end position="693"/>
    </location>
</feature>
<proteinExistence type="inferred from homology"/>
<feature type="region of interest" description="Disordered" evidence="11">
    <location>
        <begin position="1066"/>
        <end position="1107"/>
    </location>
</feature>
<dbReference type="PROSITE" id="PS50089">
    <property type="entry name" value="ZF_RING_2"/>
    <property type="match status" value="1"/>
</dbReference>
<dbReference type="Gene3D" id="3.30.1370.50">
    <property type="entry name" value="R3H-like domain"/>
    <property type="match status" value="1"/>
</dbReference>
<feature type="domain" description="PHD-type" evidence="12">
    <location>
        <begin position="140"/>
        <end position="192"/>
    </location>
</feature>
<dbReference type="GO" id="GO:0000122">
    <property type="term" value="P:negative regulation of transcription by RNA polymerase II"/>
    <property type="evidence" value="ECO:0007669"/>
    <property type="project" value="TreeGrafter"/>
</dbReference>
<dbReference type="SMART" id="SM00393">
    <property type="entry name" value="R3H"/>
    <property type="match status" value="1"/>
</dbReference>
<name>A0A0L0DB85_THETB</name>
<dbReference type="Proteomes" id="UP000054408">
    <property type="component" value="Unassembled WGS sequence"/>
</dbReference>
<dbReference type="Pfam" id="PF01422">
    <property type="entry name" value="zf-NF-X1"/>
    <property type="match status" value="7"/>
</dbReference>
<dbReference type="InterPro" id="IPR034078">
    <property type="entry name" value="NFX1_fam"/>
</dbReference>
<dbReference type="OrthoDB" id="6512771at2759"/>
<evidence type="ECO:0000256" key="2">
    <source>
        <dbReference type="ARBA" id="ARBA00007269"/>
    </source>
</evidence>
<dbReference type="GO" id="GO:0000977">
    <property type="term" value="F:RNA polymerase II transcription regulatory region sequence-specific DNA binding"/>
    <property type="evidence" value="ECO:0007669"/>
    <property type="project" value="TreeGrafter"/>
</dbReference>
<dbReference type="GeneID" id="25565002"/>
<gene>
    <name evidence="15" type="ORF">AMSG_05634</name>
</gene>
<sequence length="1107" mass="117755">MLVVRQRRLQLQLMVLQLMGRLSPRAKPAAVAVVGVVVVVGPAVVAPVLRADAPAFVPGAVVATSATSQANAPTGGGGKKKQKRGKNRKGKGRAPEAGKGGSSRGPPPSKARPSVAPAPVDTVGHSTLAAGLMRELVSGSYECMVCMDNIKSHTAVWSCDRCFALFHIFCIKKWARAAEAGEPWRCPGCQHEVHSRAFKYMCYCGKVKEPEFNPYITPHSCGDNCGKLRKGTPCPHPCTMPCHPGPCPPCSATAPARPCFCGATTYVPRCSDVDAGRSCGAACGKPLNCGRHTCANECHDLGCPPCDIEFEQTCYCGSETRVRNCALAEYDIGFADDRAFACGSTCGKSLECGEHTCGRSCHKGPCGPCPLEPEVVTTCHCGNSELATLPAPAREACTDPISSCGGLCGRELECGQHPCPRVCHPGPCPPCTAAVEASCRCGSTSASALCGVVNADSTRRAANAACALPEVRDSNGDLLAAYQPHYEPLDTTPIRCKKVCTARLHCKRHRCREVCCPLNPDLPAAFGRDDPGGLHICRRVCNRELSCGNHRCERLCHRNACGECGNVSFDEMVCPCGASRILPPIECGTAPPQCSQPCSIPRPCGHPMAHPCHPAGSPCAPCAFLTSRPCNGGHKIMPHVRCSLSNVSCGAPCGVAMPCGEHTCRRTCHSGEHVVAKAAAGDGAGPSDAVPAEAADDPDAPNPQSCRQACHRMRSSCSHRCQAMCHPGEACPAVPCSARVRVSCGCGRMSREVVCSRGGPPETESRIVRALECDEECARVARNARLALALDSSGTAALPTAVEYSEFLQVAAVRESALIAMLEQTFGKLLATPSTTSTNLPPMPASQREVVHELAVVYHLHSESYDTEPHRRVVVSKRADSRSPPILLSEWQAVVRTTRKLEREKAAEARNLGVTLDPEEASVEDLNALQIYGLDPSVKTRNLLAFLMPFENEYRLQWVDDENALAIFVSHIRAMQAYNLLNGRRFPVRLVAVPTPSSRASARTSKLSGAAKRRKKLTSMSTTARPPPTSSAGVYENMVVQSEAIAPIAFNPFNVLTRTDLVREATEATFASPPNEPASNDDGDESWEDAAGPDDGESAESAPNTDH</sequence>
<keyword evidence="3" id="KW-0479">Metal-binding</keyword>
<evidence type="ECO:0000256" key="3">
    <source>
        <dbReference type="ARBA" id="ARBA00022723"/>
    </source>
</evidence>
<evidence type="ECO:0000256" key="5">
    <source>
        <dbReference type="ARBA" id="ARBA00022771"/>
    </source>
</evidence>
<evidence type="ECO:0000256" key="11">
    <source>
        <dbReference type="SAM" id="MobiDB-lite"/>
    </source>
</evidence>
<evidence type="ECO:0000313" key="16">
    <source>
        <dbReference type="Proteomes" id="UP000054408"/>
    </source>
</evidence>
<evidence type="ECO:0000256" key="8">
    <source>
        <dbReference type="ARBA" id="ARBA00023163"/>
    </source>
</evidence>
<keyword evidence="7" id="KW-0805">Transcription regulation</keyword>
<evidence type="ECO:0000313" key="15">
    <source>
        <dbReference type="EMBL" id="KNC49594.1"/>
    </source>
</evidence>
<comment type="subcellular location">
    <subcellularLocation>
        <location evidence="1">Nucleus</location>
    </subcellularLocation>
</comment>
<feature type="compositionally biased region" description="Polar residues" evidence="11">
    <location>
        <begin position="997"/>
        <end position="1007"/>
    </location>
</feature>
<dbReference type="InterPro" id="IPR001374">
    <property type="entry name" value="R3H_dom"/>
</dbReference>
<dbReference type="RefSeq" id="XP_013757702.1">
    <property type="nucleotide sequence ID" value="XM_013902248.1"/>
</dbReference>
<feature type="region of interest" description="Disordered" evidence="11">
    <location>
        <begin position="997"/>
        <end position="1032"/>
    </location>
</feature>
<dbReference type="PROSITE" id="PS51061">
    <property type="entry name" value="R3H"/>
    <property type="match status" value="1"/>
</dbReference>
<comment type="similarity">
    <text evidence="2">Belongs to the NFX1 family.</text>
</comment>
<evidence type="ECO:0000256" key="4">
    <source>
        <dbReference type="ARBA" id="ARBA00022737"/>
    </source>
</evidence>
<feature type="compositionally biased region" description="Acidic residues" evidence="11">
    <location>
        <begin position="1079"/>
        <end position="1098"/>
    </location>
</feature>
<evidence type="ECO:0000259" key="14">
    <source>
        <dbReference type="PROSITE" id="PS51061"/>
    </source>
</evidence>
<keyword evidence="16" id="KW-1185">Reference proteome</keyword>
<keyword evidence="8" id="KW-0804">Transcription</keyword>
<dbReference type="InterPro" id="IPR001841">
    <property type="entry name" value="Znf_RING"/>
</dbReference>
<dbReference type="SMART" id="SM00438">
    <property type="entry name" value="ZnF_NFX"/>
    <property type="match status" value="9"/>
</dbReference>
<dbReference type="EMBL" id="GL349456">
    <property type="protein sequence ID" value="KNC49594.1"/>
    <property type="molecule type" value="Genomic_DNA"/>
</dbReference>
<dbReference type="PROSITE" id="PS50016">
    <property type="entry name" value="ZF_PHD_2"/>
    <property type="match status" value="1"/>
</dbReference>
<dbReference type="GO" id="GO:0000981">
    <property type="term" value="F:DNA-binding transcription factor activity, RNA polymerase II-specific"/>
    <property type="evidence" value="ECO:0007669"/>
    <property type="project" value="TreeGrafter"/>
</dbReference>
<dbReference type="AlphaFoldDB" id="A0A0L0DB85"/>
<protein>
    <submittedName>
        <fullName evidence="15">Transcription factor protein</fullName>
    </submittedName>
</protein>
<dbReference type="Pfam" id="PF01424">
    <property type="entry name" value="R3H"/>
    <property type="match status" value="1"/>
</dbReference>
<feature type="domain" description="R3H" evidence="14">
    <location>
        <begin position="816"/>
        <end position="879"/>
    </location>
</feature>
<dbReference type="OMA" id="KCAAVCH"/>
<feature type="region of interest" description="Disordered" evidence="11">
    <location>
        <begin position="68"/>
        <end position="120"/>
    </location>
</feature>
<keyword evidence="6" id="KW-0862">Zinc</keyword>
<dbReference type="InterPro" id="IPR036867">
    <property type="entry name" value="R3H_dom_sf"/>
</dbReference>
<feature type="compositionally biased region" description="Basic residues" evidence="11">
    <location>
        <begin position="78"/>
        <end position="92"/>
    </location>
</feature>
<dbReference type="STRING" id="461836.A0A0L0DB85"/>
<dbReference type="PANTHER" id="PTHR12360">
    <property type="entry name" value="NUCLEAR TRANSCRIPTION FACTOR, X-BOX BINDING 1 NFX1"/>
    <property type="match status" value="1"/>
</dbReference>